<feature type="signal peptide" evidence="1">
    <location>
        <begin position="1"/>
        <end position="21"/>
    </location>
</feature>
<keyword evidence="1" id="KW-0732">Signal</keyword>
<dbReference type="PANTHER" id="PTHR34407">
    <property type="entry name" value="EXPRESSED PROTEIN"/>
    <property type="match status" value="1"/>
</dbReference>
<evidence type="ECO:0000256" key="1">
    <source>
        <dbReference type="SAM" id="SignalP"/>
    </source>
</evidence>
<gene>
    <name evidence="3" type="ORF">BQ4739_LOCUS9833</name>
</gene>
<dbReference type="AlphaFoldDB" id="A0A383VWE2"/>
<evidence type="ECO:0000313" key="4">
    <source>
        <dbReference type="Proteomes" id="UP000256970"/>
    </source>
</evidence>
<sequence length="593" mass="62560">MRLGLQLVLLLASHLGRSTVAAVTVHDGHAGAGNLLHLQEGLQAHRPARHLHQATPSADSLQLQQAQQRMMAVPFATPRSVLALGHKGLEADTLRNWHLLARKLATPGENVTVVAFGGSVTAGYIEYGEAWKNSLQGSWVEALLAWLKASFPGVRFSTLNMARSATDVIVASTCWYQAVPQDADLILVEYSLNGCIDPTNNKLMCHSMAMPRVAGYEALLRRLIRTAPNAALMAVAMFSFQWLGMSPPGTANAAMQLPNAYYSSGEELHTMIAQRYGAPVASIRGSMYDLMYNDTAAQQLLGATRATLLADGLHPTAAGFKVYGDVVAYSVRQTLAAVFASGAAQPSPALGGAAGLPHAISPAAARQDVQPWCREGLGFQPYAACAASSPWPDAMSSAAPSKLQSGEAGCYWKDAALYPSCPHTNCHTHGYFMKGAGQALTIRLDTSLAAAAGSRGAGASSSVEEAGSSASNVVQFERRYLVVTYIQGKHFSRGGDAVLACVRGCRCRSITLALQLYPVLGIAAVEVTPHTRCTARITIAGDITTNTATGGDEFFVTGAAVVPFSRAVPHNAVDTVEMAGGRALGGQLPFSWP</sequence>
<dbReference type="InterPro" id="IPR036514">
    <property type="entry name" value="SGNH_hydro_sf"/>
</dbReference>
<dbReference type="EMBL" id="FNXT01000935">
    <property type="protein sequence ID" value="SZX69531.1"/>
    <property type="molecule type" value="Genomic_DNA"/>
</dbReference>
<reference evidence="3 4" key="1">
    <citation type="submission" date="2016-10" db="EMBL/GenBank/DDBJ databases">
        <authorList>
            <person name="Cai Z."/>
        </authorList>
    </citation>
    <scope>NUCLEOTIDE SEQUENCE [LARGE SCALE GENOMIC DNA]</scope>
</reference>
<keyword evidence="4" id="KW-1185">Reference proteome</keyword>
<evidence type="ECO:0000259" key="2">
    <source>
        <dbReference type="Pfam" id="PF13472"/>
    </source>
</evidence>
<dbReference type="Gene3D" id="3.40.50.1110">
    <property type="entry name" value="SGNH hydrolase"/>
    <property type="match status" value="1"/>
</dbReference>
<feature type="domain" description="SGNH hydrolase-type esterase" evidence="2">
    <location>
        <begin position="115"/>
        <end position="321"/>
    </location>
</feature>
<organism evidence="3 4">
    <name type="scientific">Tetradesmus obliquus</name>
    <name type="common">Green alga</name>
    <name type="synonym">Acutodesmus obliquus</name>
    <dbReference type="NCBI Taxonomy" id="3088"/>
    <lineage>
        <taxon>Eukaryota</taxon>
        <taxon>Viridiplantae</taxon>
        <taxon>Chlorophyta</taxon>
        <taxon>core chlorophytes</taxon>
        <taxon>Chlorophyceae</taxon>
        <taxon>CS clade</taxon>
        <taxon>Sphaeropleales</taxon>
        <taxon>Scenedesmaceae</taxon>
        <taxon>Tetradesmus</taxon>
    </lineage>
</organism>
<proteinExistence type="predicted"/>
<feature type="chain" id="PRO_5017054001" description="SGNH hydrolase-type esterase domain-containing protein" evidence="1">
    <location>
        <begin position="22"/>
        <end position="593"/>
    </location>
</feature>
<dbReference type="CDD" id="cd00229">
    <property type="entry name" value="SGNH_hydrolase"/>
    <property type="match status" value="1"/>
</dbReference>
<dbReference type="STRING" id="3088.A0A383VWE2"/>
<dbReference type="InterPro" id="IPR013830">
    <property type="entry name" value="SGNH_hydro"/>
</dbReference>
<dbReference type="Proteomes" id="UP000256970">
    <property type="component" value="Unassembled WGS sequence"/>
</dbReference>
<dbReference type="SUPFAM" id="SSF52266">
    <property type="entry name" value="SGNH hydrolase"/>
    <property type="match status" value="1"/>
</dbReference>
<name>A0A383VWE2_TETOB</name>
<dbReference type="Pfam" id="PF13472">
    <property type="entry name" value="Lipase_GDSL_2"/>
    <property type="match status" value="1"/>
</dbReference>
<accession>A0A383VWE2</accession>
<protein>
    <recommendedName>
        <fullName evidence="2">SGNH hydrolase-type esterase domain-containing protein</fullName>
    </recommendedName>
</protein>
<dbReference type="PANTHER" id="PTHR34407:SF1">
    <property type="entry name" value="SGNH HYDROLASE-TYPE ESTERASE DOMAIN-CONTAINING PROTEIN"/>
    <property type="match status" value="1"/>
</dbReference>
<evidence type="ECO:0000313" key="3">
    <source>
        <dbReference type="EMBL" id="SZX69531.1"/>
    </source>
</evidence>